<evidence type="ECO:0000313" key="2">
    <source>
        <dbReference type="Proteomes" id="UP001150581"/>
    </source>
</evidence>
<comment type="caution">
    <text evidence="1">The sequence shown here is derived from an EMBL/GenBank/DDBJ whole genome shotgun (WGS) entry which is preliminary data.</text>
</comment>
<proteinExistence type="predicted"/>
<name>A0ACC1IEP1_9FUNG</name>
<sequence length="130" mass="13710">MELAEVTTSLLSMRTPADPAAASINIQRSHSSSGTIDVEVEVEAEAETETETETEAEESDTSLSKVKIPSPLNGPTRTGSSEDFAKATEYMLPLVSILEGDLKADADLVQAGDINMIAHTVTPQTTMVGS</sequence>
<protein>
    <submittedName>
        <fullName evidence="1">Uncharacterized protein</fullName>
    </submittedName>
</protein>
<organism evidence="1 2">
    <name type="scientific">Kickxella alabastrina</name>
    <dbReference type="NCBI Taxonomy" id="61397"/>
    <lineage>
        <taxon>Eukaryota</taxon>
        <taxon>Fungi</taxon>
        <taxon>Fungi incertae sedis</taxon>
        <taxon>Zoopagomycota</taxon>
        <taxon>Kickxellomycotina</taxon>
        <taxon>Kickxellomycetes</taxon>
        <taxon>Kickxellales</taxon>
        <taxon>Kickxellaceae</taxon>
        <taxon>Kickxella</taxon>
    </lineage>
</organism>
<dbReference type="Proteomes" id="UP001150581">
    <property type="component" value="Unassembled WGS sequence"/>
</dbReference>
<reference evidence="1" key="1">
    <citation type="submission" date="2022-07" db="EMBL/GenBank/DDBJ databases">
        <title>Phylogenomic reconstructions and comparative analyses of Kickxellomycotina fungi.</title>
        <authorList>
            <person name="Reynolds N.K."/>
            <person name="Stajich J.E."/>
            <person name="Barry K."/>
            <person name="Grigoriev I.V."/>
            <person name="Crous P."/>
            <person name="Smith M.E."/>
        </authorList>
    </citation>
    <scope>NUCLEOTIDE SEQUENCE</scope>
    <source>
        <strain evidence="1">Benny 63K</strain>
    </source>
</reference>
<dbReference type="EMBL" id="JANBPG010001643">
    <property type="protein sequence ID" value="KAJ1888940.1"/>
    <property type="molecule type" value="Genomic_DNA"/>
</dbReference>
<gene>
    <name evidence="1" type="ORF">LPJ66_008309</name>
</gene>
<evidence type="ECO:0000313" key="1">
    <source>
        <dbReference type="EMBL" id="KAJ1888940.1"/>
    </source>
</evidence>
<keyword evidence="2" id="KW-1185">Reference proteome</keyword>
<accession>A0ACC1IEP1</accession>